<sequence length="742" mass="84315">MTFVQVPLESEIYRGNSLTYFDQILSNDVNNEFFLINRTNSIVPAKNFFHERRSERDIKKFVNKLSVNLEEESAFLHTITSNIVSQIISDHEVPNLSYINDVRSKLFNNTYSLSSRDSMEFINLKNLISSASLREGTLFIDPECLTLYCELPTLKESYVGLSKLTSPTNFGPSLEVLRFVCLVLGPTTNQKAFDIARMFSTILSFSPLRLELKAAKTKDDFKSLILKNTNDIVENLKQNNKTPSLIKDQTINKWKPIVCIKDDFCRRFEHYYSDYVISDFGTVKKCLSASTYLFITIIVTNIALGMLNESNTEGKITVRHQILSQIIGSLIFGVIGGQFFLVMLSTAPISIYTNLIHNIALKYGYDFFSLYSATGLFCCLYLIVLALAQASIVMKVSKRSLEELFGMFISLALIIKACQAALGAMNNYGPHCLATQLNVDLCERASGIFFLLIMISTFLLSLWLRNLIRDYSLPVAVLIITGLSCSYFKDIPREHFTYDENEVDLLHIFQLNLPKKGYLIAAILAIPLAILFFIDQYLVTKTVDNKETNLKNGSSFDYDLLIVAVINIFLSICGLPLMHGALPHSFLHVQSLSDGDGNTIVKTRESRIPILLAHLLMIPTFLYLLPYFQLYIPVAVFHGVFLNMAFTSSIGLQFFERLQLLITKQQAYPPTHYIRKVPQREIHYFTLVELFQLIILVGVGFSGNDFVEICFPLLIFSFIPIRAFVLPMMFPKRHLQILDDDT</sequence>
<organism evidence="1 2">
    <name type="scientific">Rhabditophanes sp. KR3021</name>
    <dbReference type="NCBI Taxonomy" id="114890"/>
    <lineage>
        <taxon>Eukaryota</taxon>
        <taxon>Metazoa</taxon>
        <taxon>Ecdysozoa</taxon>
        <taxon>Nematoda</taxon>
        <taxon>Chromadorea</taxon>
        <taxon>Rhabditida</taxon>
        <taxon>Tylenchina</taxon>
        <taxon>Panagrolaimomorpha</taxon>
        <taxon>Strongyloidoidea</taxon>
        <taxon>Alloionematidae</taxon>
        <taxon>Rhabditophanes</taxon>
    </lineage>
</organism>
<accession>A0AC35TLH5</accession>
<protein>
    <submittedName>
        <fullName evidence="2">Bicarbonate transporter-like transmembrane domain-containing protein</fullName>
    </submittedName>
</protein>
<dbReference type="WBParaSite" id="RSKR_0000201133.1">
    <property type="protein sequence ID" value="RSKR_0000201133.1"/>
    <property type="gene ID" value="RSKR_0000201133"/>
</dbReference>
<name>A0AC35TLH5_9BILA</name>
<proteinExistence type="predicted"/>
<evidence type="ECO:0000313" key="1">
    <source>
        <dbReference type="Proteomes" id="UP000095286"/>
    </source>
</evidence>
<reference evidence="2" key="1">
    <citation type="submission" date="2016-11" db="UniProtKB">
        <authorList>
            <consortium name="WormBaseParasite"/>
        </authorList>
    </citation>
    <scope>IDENTIFICATION</scope>
    <source>
        <strain evidence="2">KR3021</strain>
    </source>
</reference>
<evidence type="ECO:0000313" key="2">
    <source>
        <dbReference type="WBParaSite" id="RSKR_0000201133.1"/>
    </source>
</evidence>
<dbReference type="Proteomes" id="UP000095286">
    <property type="component" value="Unplaced"/>
</dbReference>